<gene>
    <name evidence="2" type="ORF">ICC18_12150</name>
</gene>
<organism evidence="2 3">
    <name type="scientific">Paenibacillus sedimenti</name>
    <dbReference type="NCBI Taxonomy" id="2770274"/>
    <lineage>
        <taxon>Bacteria</taxon>
        <taxon>Bacillati</taxon>
        <taxon>Bacillota</taxon>
        <taxon>Bacilli</taxon>
        <taxon>Bacillales</taxon>
        <taxon>Paenibacillaceae</taxon>
        <taxon>Paenibacillus</taxon>
    </lineage>
</organism>
<dbReference type="InterPro" id="IPR014957">
    <property type="entry name" value="IDEAL_dom"/>
</dbReference>
<protein>
    <submittedName>
        <fullName evidence="2">IDEAL domain-containing protein</fullName>
    </submittedName>
</protein>
<name>A0A926KRB1_9BACL</name>
<comment type="caution">
    <text evidence="2">The sequence shown here is derived from an EMBL/GenBank/DDBJ whole genome shotgun (WGS) entry which is preliminary data.</text>
</comment>
<dbReference type="AlphaFoldDB" id="A0A926KRB1"/>
<dbReference type="Gene3D" id="4.10.810.10">
    <property type="entry name" value="Virus Scaffolding Protein, Chain A"/>
    <property type="match status" value="1"/>
</dbReference>
<keyword evidence="3" id="KW-1185">Reference proteome</keyword>
<evidence type="ECO:0000313" key="3">
    <source>
        <dbReference type="Proteomes" id="UP000650466"/>
    </source>
</evidence>
<feature type="domain" description="IDEAL" evidence="1">
    <location>
        <begin position="64"/>
        <end position="94"/>
    </location>
</feature>
<evidence type="ECO:0000259" key="1">
    <source>
        <dbReference type="SMART" id="SM00914"/>
    </source>
</evidence>
<sequence>MTFEIGDWVHGRTEAGELVQGYIESIHEMQDLISVNVLRSDNEEIVGTMVKVAKNRLKRTPMISLKEESRIRVLIDLALAAHDEAWFMELTDQLQTISKGKEKIGKLPDAVTIPVNRLGLPRIK</sequence>
<evidence type="ECO:0000313" key="2">
    <source>
        <dbReference type="EMBL" id="MBD0380873.1"/>
    </source>
</evidence>
<dbReference type="SMART" id="SM00914">
    <property type="entry name" value="IDEAL"/>
    <property type="match status" value="1"/>
</dbReference>
<accession>A0A926KRB1</accession>
<dbReference type="Proteomes" id="UP000650466">
    <property type="component" value="Unassembled WGS sequence"/>
</dbReference>
<dbReference type="InterPro" id="IPR027393">
    <property type="entry name" value="Virus_scaffolding_prot_C"/>
</dbReference>
<proteinExistence type="predicted"/>
<dbReference type="RefSeq" id="WP_188174622.1">
    <property type="nucleotide sequence ID" value="NZ_JACVVD010000003.1"/>
</dbReference>
<dbReference type="EMBL" id="JACVVD010000003">
    <property type="protein sequence ID" value="MBD0380873.1"/>
    <property type="molecule type" value="Genomic_DNA"/>
</dbReference>
<dbReference type="Pfam" id="PF08858">
    <property type="entry name" value="IDEAL"/>
    <property type="match status" value="1"/>
</dbReference>
<reference evidence="2" key="1">
    <citation type="submission" date="2020-09" db="EMBL/GenBank/DDBJ databases">
        <title>Draft Genome Sequence of Paenibacillus sp. WST5.</title>
        <authorList>
            <person name="Bao Z."/>
        </authorList>
    </citation>
    <scope>NUCLEOTIDE SEQUENCE</scope>
    <source>
        <strain evidence="2">WST5</strain>
    </source>
</reference>